<gene>
    <name evidence="4" type="ORF">BleG1_3522</name>
</gene>
<reference evidence="4 5" key="1">
    <citation type="journal article" date="2014" name="Gene">
        <title>A comparative genomic analysis of the alkalitolerant soil bacterium Bacillus lehensis G1.</title>
        <authorList>
            <person name="Noor Y.M."/>
            <person name="Samsulrizal N.H."/>
            <person name="Jema'on N.A."/>
            <person name="Low K.O."/>
            <person name="Ramli A.N."/>
            <person name="Alias N.I."/>
            <person name="Damis S.I."/>
            <person name="Fuzi S.F."/>
            <person name="Isa M.N."/>
            <person name="Murad A.M."/>
            <person name="Raih M.F."/>
            <person name="Bakar F.D."/>
            <person name="Najimudin N."/>
            <person name="Mahadi N.M."/>
            <person name="Illias R.M."/>
        </authorList>
    </citation>
    <scope>NUCLEOTIDE SEQUENCE [LARGE SCALE GENOMIC DNA]</scope>
    <source>
        <strain evidence="4 5">G1</strain>
    </source>
</reference>
<dbReference type="Pfam" id="PF12799">
    <property type="entry name" value="LRR_4"/>
    <property type="match status" value="1"/>
</dbReference>
<dbReference type="Gene3D" id="3.80.10.10">
    <property type="entry name" value="Ribonuclease Inhibitor"/>
    <property type="match status" value="1"/>
</dbReference>
<evidence type="ECO:0000313" key="4">
    <source>
        <dbReference type="EMBL" id="AIC96069.1"/>
    </source>
</evidence>
<dbReference type="InterPro" id="IPR003591">
    <property type="entry name" value="Leu-rich_rpt_typical-subtyp"/>
</dbReference>
<organism evidence="4 5">
    <name type="scientific">Shouchella lehensis G1</name>
    <dbReference type="NCBI Taxonomy" id="1246626"/>
    <lineage>
        <taxon>Bacteria</taxon>
        <taxon>Bacillati</taxon>
        <taxon>Bacillota</taxon>
        <taxon>Bacilli</taxon>
        <taxon>Bacillales</taxon>
        <taxon>Bacillaceae</taxon>
        <taxon>Shouchella</taxon>
    </lineage>
</organism>
<keyword evidence="3" id="KW-0732">Signal</keyword>
<dbReference type="HOGENOM" id="CLU_534913_0_0_9"/>
<dbReference type="InterPro" id="IPR011009">
    <property type="entry name" value="Kinase-like_dom_sf"/>
</dbReference>
<dbReference type="InterPro" id="IPR001611">
    <property type="entry name" value="Leu-rich_rpt"/>
</dbReference>
<dbReference type="PATRIC" id="fig|1246626.3.peg.3511"/>
<dbReference type="AlphaFoldDB" id="A0A060M7N6"/>
<dbReference type="eggNOG" id="COG4320">
    <property type="taxonomic scope" value="Bacteria"/>
</dbReference>
<dbReference type="KEGG" id="ble:BleG1_3522"/>
<evidence type="ECO:0000313" key="5">
    <source>
        <dbReference type="Proteomes" id="UP000027142"/>
    </source>
</evidence>
<dbReference type="SMART" id="SM00365">
    <property type="entry name" value="LRR_SD22"/>
    <property type="match status" value="8"/>
</dbReference>
<dbReference type="SUPFAM" id="SSF56112">
    <property type="entry name" value="Protein kinase-like (PK-like)"/>
    <property type="match status" value="1"/>
</dbReference>
<dbReference type="SUPFAM" id="SSF52058">
    <property type="entry name" value="L domain-like"/>
    <property type="match status" value="1"/>
</dbReference>
<keyword evidence="2" id="KW-0677">Repeat</keyword>
<evidence type="ECO:0000256" key="1">
    <source>
        <dbReference type="ARBA" id="ARBA00022614"/>
    </source>
</evidence>
<accession>A0A060M7N6</accession>
<dbReference type="SMART" id="SM00369">
    <property type="entry name" value="LRR_TYP"/>
    <property type="match status" value="6"/>
</dbReference>
<keyword evidence="5" id="KW-1185">Reference proteome</keyword>
<evidence type="ECO:0000256" key="2">
    <source>
        <dbReference type="ARBA" id="ARBA00022737"/>
    </source>
</evidence>
<proteinExistence type="predicted"/>
<dbReference type="Pfam" id="PF10009">
    <property type="entry name" value="DUF2252"/>
    <property type="match status" value="1"/>
</dbReference>
<feature type="chain" id="PRO_5001588638" evidence="3">
    <location>
        <begin position="29"/>
        <end position="509"/>
    </location>
</feature>
<dbReference type="eggNOG" id="COG4886">
    <property type="taxonomic scope" value="Bacteria"/>
</dbReference>
<dbReference type="PROSITE" id="PS51450">
    <property type="entry name" value="LRR"/>
    <property type="match status" value="7"/>
</dbReference>
<dbReference type="PANTHER" id="PTHR46652:SF3">
    <property type="entry name" value="LEUCINE-RICH REPEAT-CONTAINING PROTEIN 9"/>
    <property type="match status" value="1"/>
</dbReference>
<protein>
    <submittedName>
        <fullName evidence="4">Uncharacterized protein</fullName>
    </submittedName>
</protein>
<dbReference type="InterPro" id="IPR032675">
    <property type="entry name" value="LRR_dom_sf"/>
</dbReference>
<dbReference type="PANTHER" id="PTHR46652">
    <property type="entry name" value="LEUCINE-RICH REPEAT AND IQ DOMAIN-CONTAINING PROTEIN 1-RELATED"/>
    <property type="match status" value="1"/>
</dbReference>
<feature type="signal peptide" evidence="3">
    <location>
        <begin position="1"/>
        <end position="28"/>
    </location>
</feature>
<keyword evidence="1" id="KW-0433">Leucine-rich repeat</keyword>
<dbReference type="Pfam" id="PF13855">
    <property type="entry name" value="LRR_8"/>
    <property type="match status" value="1"/>
</dbReference>
<sequence>MLKKGNAFLCLCTVFVVSSSLTATPIYAEETLNEQSEYVEQNELSVEEAETQEKIDTITFSDKQLQTVILSSLNDKGIEEITSETVKTIKQLDARGADIETLEGLQYLTELEKIDLRDNKITDLSALANLSKLKDLNLASNHLEDINALSSLTQLVNIDVRNNAVGDLSPLKELILLEKLVLRGNIIESIMPLAQLTQLRELNLRENAITDLSPLENLTKLVELNLHTNQINDLSPIKNLTNLEYLTMRRNQIEDLSVLAYLTQLKDLNARDNDITTIEALRHHQHLLERLNLRGNPGLTDYSPVQAYYDQIVDVDFILSPPEKNFDDLLLLTGESRLHTLENELLSYNTFIQDSNVRQTKMSLLTANPLAFYRGTAHLFFNDLASGAIKLPLDWQTNDFITWTTGDWHTENIGFYGNNKQEPVFDFNDFDEAAVAPFIYDLLRFATSVYLVNDHAPGLQLSNETVRDELTIFMHAYIEALEDAQQGAINVHDFYYSADRLDGFVGSLA</sequence>
<evidence type="ECO:0000256" key="3">
    <source>
        <dbReference type="SAM" id="SignalP"/>
    </source>
</evidence>
<dbReference type="STRING" id="1246626.BleG1_3522"/>
<dbReference type="Proteomes" id="UP000027142">
    <property type="component" value="Chromosome"/>
</dbReference>
<name>A0A060M7N6_9BACI</name>
<dbReference type="EMBL" id="CP003923">
    <property type="protein sequence ID" value="AIC96069.1"/>
    <property type="molecule type" value="Genomic_DNA"/>
</dbReference>
<dbReference type="InterPro" id="IPR050836">
    <property type="entry name" value="SDS22/Internalin_LRR"/>
</dbReference>
<dbReference type="InterPro" id="IPR025875">
    <property type="entry name" value="Leu-rich_rpt_4"/>
</dbReference>
<dbReference type="InterPro" id="IPR018721">
    <property type="entry name" value="DUF2252"/>
</dbReference>